<evidence type="ECO:0000313" key="3">
    <source>
        <dbReference type="EMBL" id="GLB53617.1"/>
    </source>
</evidence>
<feature type="domain" description="Response regulatory" evidence="2">
    <location>
        <begin position="4"/>
        <end position="132"/>
    </location>
</feature>
<evidence type="ECO:0000313" key="4">
    <source>
        <dbReference type="Proteomes" id="UP001143545"/>
    </source>
</evidence>
<dbReference type="EMBL" id="BRVP01000020">
    <property type="protein sequence ID" value="GLB53617.1"/>
    <property type="molecule type" value="Genomic_DNA"/>
</dbReference>
<protein>
    <recommendedName>
        <fullName evidence="2">Response regulatory domain-containing protein</fullName>
    </recommendedName>
</protein>
<evidence type="ECO:0000256" key="1">
    <source>
        <dbReference type="PROSITE-ProRule" id="PRU00169"/>
    </source>
</evidence>
<comment type="caution">
    <text evidence="3">The sequence shown here is derived from an EMBL/GenBank/DDBJ whole genome shotgun (WGS) entry which is preliminary data.</text>
</comment>
<reference evidence="3" key="1">
    <citation type="submission" date="2022-07" db="EMBL/GenBank/DDBJ databases">
        <title>Taxonomy of Novel Oxalotrophic and Methylotrophic Bacteria.</title>
        <authorList>
            <person name="Sahin N."/>
            <person name="Tani A."/>
        </authorList>
    </citation>
    <scope>NUCLEOTIDE SEQUENCE</scope>
    <source>
        <strain evidence="3">AM327</strain>
    </source>
</reference>
<organism evidence="3 4">
    <name type="scientific">Neptunitalea chrysea</name>
    <dbReference type="NCBI Taxonomy" id="1647581"/>
    <lineage>
        <taxon>Bacteria</taxon>
        <taxon>Pseudomonadati</taxon>
        <taxon>Bacteroidota</taxon>
        <taxon>Flavobacteriia</taxon>
        <taxon>Flavobacteriales</taxon>
        <taxon>Flavobacteriaceae</taxon>
        <taxon>Neptunitalea</taxon>
    </lineage>
</organism>
<dbReference type="Gene3D" id="3.40.50.2300">
    <property type="match status" value="1"/>
</dbReference>
<dbReference type="PROSITE" id="PS50110">
    <property type="entry name" value="RESPONSE_REGULATORY"/>
    <property type="match status" value="1"/>
</dbReference>
<dbReference type="GO" id="GO:0000160">
    <property type="term" value="P:phosphorelay signal transduction system"/>
    <property type="evidence" value="ECO:0007669"/>
    <property type="project" value="InterPro"/>
</dbReference>
<accession>A0A9W6EWA6</accession>
<evidence type="ECO:0000259" key="2">
    <source>
        <dbReference type="PROSITE" id="PS50110"/>
    </source>
</evidence>
<dbReference type="RefSeq" id="WP_281755703.1">
    <property type="nucleotide sequence ID" value="NZ_BRVP01000020.1"/>
</dbReference>
<dbReference type="Proteomes" id="UP001143545">
    <property type="component" value="Unassembled WGS sequence"/>
</dbReference>
<keyword evidence="4" id="KW-1185">Reference proteome</keyword>
<name>A0A9W6EWA6_9FLAO</name>
<feature type="modified residue" description="4-aspartylphosphate" evidence="1">
    <location>
        <position position="59"/>
    </location>
</feature>
<keyword evidence="1" id="KW-0597">Phosphoprotein</keyword>
<proteinExistence type="predicted"/>
<sequence length="221" mass="25308">MYQKILVAEDLKSINEGVQHLLEEIEIPVISSVQYCDDALLKLKKAVIDNEPYELLITDLSFKKDHRNEKYSSGEELIAVVKDQFPDIHIIVYSVDDRIQKIKKLFEKFDINGFVCKGRNGIQDLKDAIFITYKNKVFISSQVSQALRKTSSINIDDYDIILLNYLAQGHIQDEISQLLKNQKISPNSLSTVEKRINKMKSILEVQNTVHLIAIAKDMGLI</sequence>
<dbReference type="InterPro" id="IPR011006">
    <property type="entry name" value="CheY-like_superfamily"/>
</dbReference>
<gene>
    <name evidence="3" type="ORF">NBRC110019_26580</name>
</gene>
<dbReference type="SUPFAM" id="SSF52172">
    <property type="entry name" value="CheY-like"/>
    <property type="match status" value="1"/>
</dbReference>
<dbReference type="InterPro" id="IPR001789">
    <property type="entry name" value="Sig_transdc_resp-reg_receiver"/>
</dbReference>
<dbReference type="AlphaFoldDB" id="A0A9W6EWA6"/>